<evidence type="ECO:0000313" key="2">
    <source>
        <dbReference type="Ensembl" id="ENSCSAVP00000005599.1"/>
    </source>
</evidence>
<evidence type="ECO:0000313" key="3">
    <source>
        <dbReference type="Proteomes" id="UP000007875"/>
    </source>
</evidence>
<reference evidence="3" key="1">
    <citation type="submission" date="2003-08" db="EMBL/GenBank/DDBJ databases">
        <authorList>
            <person name="Birren B."/>
            <person name="Nusbaum C."/>
            <person name="Abebe A."/>
            <person name="Abouelleil A."/>
            <person name="Adekoya E."/>
            <person name="Ait-zahra M."/>
            <person name="Allen N."/>
            <person name="Allen T."/>
            <person name="An P."/>
            <person name="Anderson M."/>
            <person name="Anderson S."/>
            <person name="Arachchi H."/>
            <person name="Armbruster J."/>
            <person name="Bachantsang P."/>
            <person name="Baldwin J."/>
            <person name="Barry A."/>
            <person name="Bayul T."/>
            <person name="Blitshsteyn B."/>
            <person name="Bloom T."/>
            <person name="Blye J."/>
            <person name="Boguslavskiy L."/>
            <person name="Borowsky M."/>
            <person name="Boukhgalter B."/>
            <person name="Brunache A."/>
            <person name="Butler J."/>
            <person name="Calixte N."/>
            <person name="Calvo S."/>
            <person name="Camarata J."/>
            <person name="Campo K."/>
            <person name="Chang J."/>
            <person name="Cheshatsang Y."/>
            <person name="Citroen M."/>
            <person name="Collymore A."/>
            <person name="Considine T."/>
            <person name="Cook A."/>
            <person name="Cooke P."/>
            <person name="Corum B."/>
            <person name="Cuomo C."/>
            <person name="David R."/>
            <person name="Dawoe T."/>
            <person name="Degray S."/>
            <person name="Dodge S."/>
            <person name="Dooley K."/>
            <person name="Dorje P."/>
            <person name="Dorjee K."/>
            <person name="Dorris L."/>
            <person name="Duffey N."/>
            <person name="Dupes A."/>
            <person name="Elkins T."/>
            <person name="Engels R."/>
            <person name="Erickson J."/>
            <person name="Farina A."/>
            <person name="Faro S."/>
            <person name="Ferreira P."/>
            <person name="Fischer H."/>
            <person name="Fitzgerald M."/>
            <person name="Foley K."/>
            <person name="Gage D."/>
            <person name="Galagan J."/>
            <person name="Gearin G."/>
            <person name="Gnerre S."/>
            <person name="Gnirke A."/>
            <person name="Goyette A."/>
            <person name="Graham J."/>
            <person name="Grandbois E."/>
            <person name="Gyaltsen K."/>
            <person name="Hafez N."/>
            <person name="Hagopian D."/>
            <person name="Hagos B."/>
            <person name="Hall J."/>
            <person name="Hatcher B."/>
            <person name="Heller A."/>
            <person name="Higgins H."/>
            <person name="Honan T."/>
            <person name="Horn A."/>
            <person name="Houde N."/>
            <person name="Hughes L."/>
            <person name="Hulme W."/>
            <person name="Husby E."/>
            <person name="Iliev I."/>
            <person name="Jaffe D."/>
            <person name="Jones C."/>
            <person name="Kamal M."/>
            <person name="Kamat A."/>
            <person name="Kamvysselis M."/>
            <person name="Karlsson E."/>
            <person name="Kells C."/>
            <person name="Kieu A."/>
            <person name="Kisner P."/>
            <person name="Kodira C."/>
            <person name="Kulbokas E."/>
            <person name="Labutti K."/>
            <person name="Lama D."/>
            <person name="Landers T."/>
            <person name="Leger J."/>
            <person name="Levine S."/>
            <person name="Lewis D."/>
            <person name="Lewis T."/>
            <person name="Lindblad-toh K."/>
            <person name="Liu X."/>
            <person name="Lokyitsang T."/>
            <person name="Lokyitsang Y."/>
            <person name="Lucien O."/>
            <person name="Lui A."/>
            <person name="Ma L.J."/>
            <person name="Mabbitt R."/>
            <person name="Macdonald J."/>
            <person name="Maclean C."/>
            <person name="Major J."/>
            <person name="Manning J."/>
            <person name="Marabella R."/>
            <person name="Maru K."/>
            <person name="Matthews C."/>
            <person name="Mauceli E."/>
            <person name="Mccarthy M."/>
            <person name="Mcdonough S."/>
            <person name="Mcghee T."/>
            <person name="Meldrim J."/>
            <person name="Meneus L."/>
            <person name="Mesirov J."/>
            <person name="Mihalev A."/>
            <person name="Mihova T."/>
            <person name="Mikkelsen T."/>
            <person name="Mlenga V."/>
            <person name="Moru K."/>
            <person name="Mozes J."/>
            <person name="Mulrain L."/>
            <person name="Munson G."/>
            <person name="Naylor J."/>
            <person name="Newes C."/>
            <person name="Nguyen C."/>
            <person name="Nguyen N."/>
            <person name="Nguyen T."/>
            <person name="Nicol R."/>
            <person name="Nielsen C."/>
            <person name="Nizzari M."/>
            <person name="Norbu C."/>
            <person name="Norbu N."/>
            <person name="O'donnell P."/>
            <person name="Okoawo O."/>
            <person name="O'leary S."/>
            <person name="Omotosho B."/>
            <person name="O'neill K."/>
            <person name="Osman S."/>
            <person name="Parker S."/>
            <person name="Perrin D."/>
            <person name="Phunkhang P."/>
            <person name="Piqani B."/>
            <person name="Purcell S."/>
            <person name="Rachupka T."/>
            <person name="Ramasamy U."/>
            <person name="Rameau R."/>
            <person name="Ray V."/>
            <person name="Raymond C."/>
            <person name="Retta R."/>
            <person name="Richardson S."/>
            <person name="Rise C."/>
            <person name="Rodriguez J."/>
            <person name="Rogers J."/>
            <person name="Rogov P."/>
            <person name="Rutman M."/>
            <person name="Schupbach R."/>
            <person name="Seaman C."/>
            <person name="Settipalli S."/>
            <person name="Sharpe T."/>
            <person name="Sheridan J."/>
            <person name="Sherpa N."/>
            <person name="Shi J."/>
            <person name="Smirnov S."/>
            <person name="Smith C."/>
            <person name="Sougnez C."/>
            <person name="Spencer B."/>
            <person name="Stalker J."/>
            <person name="Stange-thomann N."/>
            <person name="Stavropoulos S."/>
            <person name="Stetson K."/>
            <person name="Stone C."/>
            <person name="Stone S."/>
            <person name="Stubbs M."/>
            <person name="Talamas J."/>
            <person name="Tchuinga P."/>
            <person name="Tenzing P."/>
            <person name="Tesfaye S."/>
            <person name="Theodore J."/>
            <person name="Thoulutsang Y."/>
            <person name="Topham K."/>
            <person name="Towey S."/>
            <person name="Tsamla T."/>
            <person name="Tsomo N."/>
            <person name="Vallee D."/>
            <person name="Vassiliev H."/>
            <person name="Venkataraman V."/>
            <person name="Vinson J."/>
            <person name="Vo A."/>
            <person name="Wade C."/>
            <person name="Wang S."/>
            <person name="Wangchuk T."/>
            <person name="Wangdi T."/>
            <person name="Whittaker C."/>
            <person name="Wilkinson J."/>
            <person name="Wu Y."/>
            <person name="Wyman D."/>
            <person name="Yadav S."/>
            <person name="Yang S."/>
            <person name="Yang X."/>
            <person name="Yeager S."/>
            <person name="Yee E."/>
            <person name="Young G."/>
            <person name="Zainoun J."/>
            <person name="Zembeck L."/>
            <person name="Zimmer A."/>
            <person name="Zody M."/>
            <person name="Lander E."/>
        </authorList>
    </citation>
    <scope>NUCLEOTIDE SEQUENCE [LARGE SCALE GENOMIC DNA]</scope>
</reference>
<reference evidence="2" key="2">
    <citation type="submission" date="2025-08" db="UniProtKB">
        <authorList>
            <consortium name="Ensembl"/>
        </authorList>
    </citation>
    <scope>IDENTIFICATION</scope>
</reference>
<feature type="region of interest" description="Disordered" evidence="1">
    <location>
        <begin position="69"/>
        <end position="94"/>
    </location>
</feature>
<proteinExistence type="predicted"/>
<dbReference type="HOGENOM" id="CLU_1402002_0_0_1"/>
<reference evidence="2" key="3">
    <citation type="submission" date="2025-09" db="UniProtKB">
        <authorList>
            <consortium name="Ensembl"/>
        </authorList>
    </citation>
    <scope>IDENTIFICATION</scope>
</reference>
<evidence type="ECO:0000256" key="1">
    <source>
        <dbReference type="SAM" id="MobiDB-lite"/>
    </source>
</evidence>
<dbReference type="Ensembl" id="ENSCSAVT00000005674.1">
    <property type="protein sequence ID" value="ENSCSAVP00000005599.1"/>
    <property type="gene ID" value="ENSCSAVG00000003344.1"/>
</dbReference>
<accession>H2YJV0</accession>
<dbReference type="Proteomes" id="UP000007875">
    <property type="component" value="Unassembled WGS sequence"/>
</dbReference>
<feature type="compositionally biased region" description="Basic and acidic residues" evidence="1">
    <location>
        <begin position="84"/>
        <end position="94"/>
    </location>
</feature>
<dbReference type="GeneTree" id="ENSGT00390000002441"/>
<keyword evidence="3" id="KW-1185">Reference proteome</keyword>
<name>H2YJV0_CIOSA</name>
<dbReference type="AlphaFoldDB" id="H2YJV0"/>
<sequence length="194" mass="21608">MFLFAPTRMLKHQLTTIDAIQGLRRASSAGDATRSAKMTKSKKVEFAENDITMQRKLSASVPNIKSLMTSQRETPKLPRSKTTMTEKDLKSDKTDTTLSPLIELPSVELNISTPRLKRRNSNRHLKLDASLINSTNKGKSSSFLSPFGSDDRRVSNVSSVSNIDVIKGVCYGQLLVRARRRNGPSKLNSKFPRS</sequence>
<organism evidence="2 3">
    <name type="scientific">Ciona savignyi</name>
    <name type="common">Pacific transparent sea squirt</name>
    <dbReference type="NCBI Taxonomy" id="51511"/>
    <lineage>
        <taxon>Eukaryota</taxon>
        <taxon>Metazoa</taxon>
        <taxon>Chordata</taxon>
        <taxon>Tunicata</taxon>
        <taxon>Ascidiacea</taxon>
        <taxon>Phlebobranchia</taxon>
        <taxon>Cionidae</taxon>
        <taxon>Ciona</taxon>
    </lineage>
</organism>
<dbReference type="InParanoid" id="H2YJV0"/>
<protein>
    <submittedName>
        <fullName evidence="2">Uncharacterized protein</fullName>
    </submittedName>
</protein>